<evidence type="ECO:0000313" key="3">
    <source>
        <dbReference type="Proteomes" id="UP001221757"/>
    </source>
</evidence>
<feature type="domain" description="Fungal-type protein kinase" evidence="1">
    <location>
        <begin position="55"/>
        <end position="124"/>
    </location>
</feature>
<organism evidence="2 3">
    <name type="scientific">Mycena rosella</name>
    <name type="common">Pink bonnet</name>
    <name type="synonym">Agaricus rosellus</name>
    <dbReference type="NCBI Taxonomy" id="1033263"/>
    <lineage>
        <taxon>Eukaryota</taxon>
        <taxon>Fungi</taxon>
        <taxon>Dikarya</taxon>
        <taxon>Basidiomycota</taxon>
        <taxon>Agaricomycotina</taxon>
        <taxon>Agaricomycetes</taxon>
        <taxon>Agaricomycetidae</taxon>
        <taxon>Agaricales</taxon>
        <taxon>Marasmiineae</taxon>
        <taxon>Mycenaceae</taxon>
        <taxon>Mycena</taxon>
    </lineage>
</organism>
<dbReference type="PANTHER" id="PTHR38248:SF2">
    <property type="entry name" value="FUNK1 11"/>
    <property type="match status" value="1"/>
</dbReference>
<gene>
    <name evidence="2" type="ORF">B0H17DRAFT_1336278</name>
</gene>
<dbReference type="AlphaFoldDB" id="A0AAD7G8Q3"/>
<dbReference type="Proteomes" id="UP001221757">
    <property type="component" value="Unassembled WGS sequence"/>
</dbReference>
<dbReference type="EMBL" id="JARKIE010000208">
    <property type="protein sequence ID" value="KAJ7666541.1"/>
    <property type="molecule type" value="Genomic_DNA"/>
</dbReference>
<evidence type="ECO:0000313" key="2">
    <source>
        <dbReference type="EMBL" id="KAJ7666541.1"/>
    </source>
</evidence>
<name>A0AAD7G8Q3_MYCRO</name>
<reference evidence="2" key="1">
    <citation type="submission" date="2023-03" db="EMBL/GenBank/DDBJ databases">
        <title>Massive genome expansion in bonnet fungi (Mycena s.s.) driven by repeated elements and novel gene families across ecological guilds.</title>
        <authorList>
            <consortium name="Lawrence Berkeley National Laboratory"/>
            <person name="Harder C.B."/>
            <person name="Miyauchi S."/>
            <person name="Viragh M."/>
            <person name="Kuo A."/>
            <person name="Thoen E."/>
            <person name="Andreopoulos B."/>
            <person name="Lu D."/>
            <person name="Skrede I."/>
            <person name="Drula E."/>
            <person name="Henrissat B."/>
            <person name="Morin E."/>
            <person name="Kohler A."/>
            <person name="Barry K."/>
            <person name="LaButti K."/>
            <person name="Morin E."/>
            <person name="Salamov A."/>
            <person name="Lipzen A."/>
            <person name="Mereny Z."/>
            <person name="Hegedus B."/>
            <person name="Baldrian P."/>
            <person name="Stursova M."/>
            <person name="Weitz H."/>
            <person name="Taylor A."/>
            <person name="Grigoriev I.V."/>
            <person name="Nagy L.G."/>
            <person name="Martin F."/>
            <person name="Kauserud H."/>
        </authorList>
    </citation>
    <scope>NUCLEOTIDE SEQUENCE</scope>
    <source>
        <strain evidence="2">CBHHK067</strain>
    </source>
</reference>
<dbReference type="PANTHER" id="PTHR38248">
    <property type="entry name" value="FUNK1 6"/>
    <property type="match status" value="1"/>
</dbReference>
<accession>A0AAD7G8Q3</accession>
<sequence length="375" mass="42641">MESTMFAAADGMFGTPSILCSYEGIHPTGEPVSNRLFLPTSDDIKTAHWKIFDKEAPSSVEAHTMCFTVFTLIGYSLVRAKSSYELSEALVHALLGWLSLYQSGFLQRDISIGNVLLTEGESTSKPFEITGDILNALWPLTEGSLDSTITALDSINIQDSGQPTSQSLAGEIRTLITKLKVGKKCIAFVTDGDMAIDWRTYFNTIRDHGLETRSGTDQFMSMALQNANNNDTPYIQSPLDDIESFFWLALWAVLFDIHNKDRSSTEIRWRRRLHTGDYLAKSGLLNEMEMGLEDNEHSVIFRELFPLLEEWWPAQLALRKEWRAVTRQVPPSPSERAPFYLHHFHLYAMRGVRDVLALVERHQKRLRAYRPFVSK</sequence>
<keyword evidence="3" id="KW-1185">Reference proteome</keyword>
<dbReference type="InterPro" id="IPR040976">
    <property type="entry name" value="Pkinase_fungal"/>
</dbReference>
<proteinExistence type="predicted"/>
<comment type="caution">
    <text evidence="2">The sequence shown here is derived from an EMBL/GenBank/DDBJ whole genome shotgun (WGS) entry which is preliminary data.</text>
</comment>
<protein>
    <recommendedName>
        <fullName evidence="1">Fungal-type protein kinase domain-containing protein</fullName>
    </recommendedName>
</protein>
<dbReference type="Pfam" id="PF17667">
    <property type="entry name" value="Pkinase_fungal"/>
    <property type="match status" value="1"/>
</dbReference>
<evidence type="ECO:0000259" key="1">
    <source>
        <dbReference type="Pfam" id="PF17667"/>
    </source>
</evidence>